<proteinExistence type="inferred from homology"/>
<evidence type="ECO:0000256" key="6">
    <source>
        <dbReference type="ARBA" id="ARBA00038076"/>
    </source>
</evidence>
<reference evidence="10 11" key="1">
    <citation type="submission" date="2020-06" db="EMBL/GenBank/DDBJ databases">
        <title>Sphingomonas hominis sp. nov., a member of the Sphingomonas, isolated from the hair of a 22-year-old girl.</title>
        <authorList>
            <person name="Zhang D.-F."/>
            <person name="Cui X.-W."/>
        </authorList>
    </citation>
    <scope>NUCLEOTIDE SEQUENCE [LARGE SCALE GENOMIC DNA]</scope>
    <source>
        <strain evidence="10 11">HHU CXW</strain>
    </source>
</reference>
<dbReference type="PANTHER" id="PTHR30572:SF4">
    <property type="entry name" value="ABC TRANSPORTER PERMEASE YTRF"/>
    <property type="match status" value="1"/>
</dbReference>
<accession>A0ABX2JFW2</accession>
<dbReference type="Pfam" id="PF12704">
    <property type="entry name" value="MacB_PCD"/>
    <property type="match status" value="1"/>
</dbReference>
<evidence type="ECO:0000313" key="11">
    <source>
        <dbReference type="Proteomes" id="UP000621447"/>
    </source>
</evidence>
<evidence type="ECO:0000256" key="5">
    <source>
        <dbReference type="ARBA" id="ARBA00023136"/>
    </source>
</evidence>
<feature type="domain" description="MacB-like periplasmic core" evidence="9">
    <location>
        <begin position="20"/>
        <end position="241"/>
    </location>
</feature>
<evidence type="ECO:0000259" key="8">
    <source>
        <dbReference type="Pfam" id="PF02687"/>
    </source>
</evidence>
<evidence type="ECO:0000256" key="3">
    <source>
        <dbReference type="ARBA" id="ARBA00022692"/>
    </source>
</evidence>
<gene>
    <name evidence="10" type="ORF">HRV97_09770</name>
</gene>
<dbReference type="InterPro" id="IPR025857">
    <property type="entry name" value="MacB_PCD"/>
</dbReference>
<name>A0ABX2JFW2_9SPHN</name>
<keyword evidence="3 7" id="KW-0812">Transmembrane</keyword>
<evidence type="ECO:0000259" key="9">
    <source>
        <dbReference type="Pfam" id="PF12704"/>
    </source>
</evidence>
<evidence type="ECO:0000256" key="1">
    <source>
        <dbReference type="ARBA" id="ARBA00004651"/>
    </source>
</evidence>
<evidence type="ECO:0000313" key="10">
    <source>
        <dbReference type="EMBL" id="NTS65450.1"/>
    </source>
</evidence>
<feature type="transmembrane region" description="Helical" evidence="7">
    <location>
        <begin position="324"/>
        <end position="350"/>
    </location>
</feature>
<protein>
    <submittedName>
        <fullName evidence="10">ABC transporter permease</fullName>
    </submittedName>
</protein>
<comment type="subcellular location">
    <subcellularLocation>
        <location evidence="1">Cell membrane</location>
        <topology evidence="1">Multi-pass membrane protein</topology>
    </subcellularLocation>
</comment>
<comment type="caution">
    <text evidence="10">The sequence shown here is derived from an EMBL/GenBank/DDBJ whole genome shotgun (WGS) entry which is preliminary data.</text>
</comment>
<dbReference type="Pfam" id="PF02687">
    <property type="entry name" value="FtsX"/>
    <property type="match status" value="1"/>
</dbReference>
<dbReference type="RefSeq" id="WP_174194063.1">
    <property type="nucleotide sequence ID" value="NZ_JABULH010000003.1"/>
</dbReference>
<dbReference type="EMBL" id="JABULH010000003">
    <property type="protein sequence ID" value="NTS65450.1"/>
    <property type="molecule type" value="Genomic_DNA"/>
</dbReference>
<sequence length="402" mass="42337">MLGTTFVLALRSIRRHLLRSFLTTLGIIIGVAAVVTMVTLGKATTAQVQQNISSLGTNILQVRPGQGFGRGGGGPRPSDFKPEDVSAIANQIAGVSAVAPQAQSTATAIYEGANWSTTINGTTAAYFQVQPWPLASGRLWTPQEESAGKAVCVIGNTVRQNLFRTGRAVGQRFRVGAVSCDVIGVLSTRGQAGFGGDQDDVVIMPIKTVQRRFTGTRDIRLMLVGVDQAYSTSTVQAGITDLLRERRNVTSGKDDDFNIFDTKQISDTLSSTTTLLTRIVTAVAGISLVVGGIGIMNIMLVSVTERTREIGIRLAIGAVASEVLLQFLVEAVVLSMLGGVIGLLLAQLAIGALSALGGLPYLFVPEINAIAFGISAVIGVVFGYFPARRAAALNPIDALRHE</sequence>
<dbReference type="InterPro" id="IPR050250">
    <property type="entry name" value="Macrolide_Exporter_MacB"/>
</dbReference>
<feature type="transmembrane region" description="Helical" evidence="7">
    <location>
        <begin position="21"/>
        <end position="41"/>
    </location>
</feature>
<evidence type="ECO:0000256" key="2">
    <source>
        <dbReference type="ARBA" id="ARBA00022475"/>
    </source>
</evidence>
<keyword evidence="4 7" id="KW-1133">Transmembrane helix</keyword>
<evidence type="ECO:0000256" key="4">
    <source>
        <dbReference type="ARBA" id="ARBA00022989"/>
    </source>
</evidence>
<dbReference type="Proteomes" id="UP000621447">
    <property type="component" value="Unassembled WGS sequence"/>
</dbReference>
<dbReference type="InterPro" id="IPR003838">
    <property type="entry name" value="ABC3_permease_C"/>
</dbReference>
<keyword evidence="2" id="KW-1003">Cell membrane</keyword>
<keyword evidence="11" id="KW-1185">Reference proteome</keyword>
<feature type="transmembrane region" description="Helical" evidence="7">
    <location>
        <begin position="362"/>
        <end position="385"/>
    </location>
</feature>
<keyword evidence="5 7" id="KW-0472">Membrane</keyword>
<dbReference type="PANTHER" id="PTHR30572">
    <property type="entry name" value="MEMBRANE COMPONENT OF TRANSPORTER-RELATED"/>
    <property type="match status" value="1"/>
</dbReference>
<organism evidence="10 11">
    <name type="scientific">Sphingomonas hominis</name>
    <dbReference type="NCBI Taxonomy" id="2741495"/>
    <lineage>
        <taxon>Bacteria</taxon>
        <taxon>Pseudomonadati</taxon>
        <taxon>Pseudomonadota</taxon>
        <taxon>Alphaproteobacteria</taxon>
        <taxon>Sphingomonadales</taxon>
        <taxon>Sphingomonadaceae</taxon>
        <taxon>Sphingomonas</taxon>
    </lineage>
</organism>
<evidence type="ECO:0000256" key="7">
    <source>
        <dbReference type="SAM" id="Phobius"/>
    </source>
</evidence>
<comment type="similarity">
    <text evidence="6">Belongs to the ABC-4 integral membrane protein family.</text>
</comment>
<feature type="transmembrane region" description="Helical" evidence="7">
    <location>
        <begin position="279"/>
        <end position="303"/>
    </location>
</feature>
<feature type="domain" description="ABC3 transporter permease C-terminal" evidence="8">
    <location>
        <begin position="283"/>
        <end position="395"/>
    </location>
</feature>